<sequence>MDQILYWDAVALESERLAGNHIEGGSGASRALAIARVAMHDAHVSAVRATHATYLTGVPSAPVGASPEAAVAVAAHTTLTALYPGQIPRLDAALQGTGLRGRGVAAGTAHGLTVAQELLTRVDDPGLSAWLCRSFAVDVAGWIDARAASMR</sequence>
<dbReference type="InterPro" id="IPR041067">
    <property type="entry name" value="VCPO_N"/>
</dbReference>
<dbReference type="EMBL" id="WEGI01000012">
    <property type="protein sequence ID" value="MQY29693.1"/>
    <property type="molecule type" value="Genomic_DNA"/>
</dbReference>
<dbReference type="Gene3D" id="1.20.144.10">
    <property type="entry name" value="Phosphatidic acid phosphatase type 2/haloperoxidase"/>
    <property type="match status" value="1"/>
</dbReference>
<dbReference type="OrthoDB" id="103227at2"/>
<comment type="caution">
    <text evidence="2">The sequence shown here is derived from an EMBL/GenBank/DDBJ whole genome shotgun (WGS) entry which is preliminary data.</text>
</comment>
<feature type="domain" description="Vanadium chloroperoxidase N-terminal" evidence="1">
    <location>
        <begin position="3"/>
        <end position="88"/>
    </location>
</feature>
<accession>A0A7K0DV96</accession>
<protein>
    <recommendedName>
        <fullName evidence="1">Vanadium chloroperoxidase N-terminal domain-containing protein</fullName>
    </recommendedName>
</protein>
<proteinExistence type="predicted"/>
<organism evidence="2 3">
    <name type="scientific">Nocardia aurantia</name>
    <dbReference type="NCBI Taxonomy" id="2585199"/>
    <lineage>
        <taxon>Bacteria</taxon>
        <taxon>Bacillati</taxon>
        <taxon>Actinomycetota</taxon>
        <taxon>Actinomycetes</taxon>
        <taxon>Mycobacteriales</taxon>
        <taxon>Nocardiaceae</taxon>
        <taxon>Nocardia</taxon>
    </lineage>
</organism>
<evidence type="ECO:0000313" key="2">
    <source>
        <dbReference type="EMBL" id="MQY29693.1"/>
    </source>
</evidence>
<dbReference type="RefSeq" id="WP_153346830.1">
    <property type="nucleotide sequence ID" value="NZ_WEGI01000012.1"/>
</dbReference>
<gene>
    <name evidence="2" type="ORF">NRB56_52860</name>
</gene>
<dbReference type="Pfam" id="PF17897">
    <property type="entry name" value="VCPO_N"/>
    <property type="match status" value="1"/>
</dbReference>
<keyword evidence="3" id="KW-1185">Reference proteome</keyword>
<dbReference type="AlphaFoldDB" id="A0A7K0DV96"/>
<dbReference type="SUPFAM" id="SSF48317">
    <property type="entry name" value="Acid phosphatase/Vanadium-dependent haloperoxidase"/>
    <property type="match status" value="1"/>
</dbReference>
<evidence type="ECO:0000259" key="1">
    <source>
        <dbReference type="Pfam" id="PF17897"/>
    </source>
</evidence>
<dbReference type="InterPro" id="IPR036938">
    <property type="entry name" value="PAP2/HPO_sf"/>
</dbReference>
<evidence type="ECO:0000313" key="3">
    <source>
        <dbReference type="Proteomes" id="UP000431401"/>
    </source>
</evidence>
<reference evidence="2 3" key="1">
    <citation type="submission" date="2019-10" db="EMBL/GenBank/DDBJ databases">
        <title>Nocardia macrotermitis sp. nov. and Nocardia aurantia sp. nov., isolated from the gut of fungus growing-termite Macrotermes natalensis.</title>
        <authorList>
            <person name="Benndorf R."/>
            <person name="Schwitalla J."/>
            <person name="Martin K."/>
            <person name="De Beer W."/>
            <person name="Kaster A.-K."/>
            <person name="Vollmers J."/>
            <person name="Poulsen M."/>
            <person name="Beemelmanns C."/>
        </authorList>
    </citation>
    <scope>NUCLEOTIDE SEQUENCE [LARGE SCALE GENOMIC DNA]</scope>
    <source>
        <strain evidence="2 3">RB56</strain>
    </source>
</reference>
<name>A0A7K0DV96_9NOCA</name>
<dbReference type="Proteomes" id="UP000431401">
    <property type="component" value="Unassembled WGS sequence"/>
</dbReference>